<dbReference type="Gene3D" id="3.30.200.20">
    <property type="entry name" value="Phosphorylase Kinase, domain 1"/>
    <property type="match status" value="1"/>
</dbReference>
<evidence type="ECO:0000256" key="18">
    <source>
        <dbReference type="ARBA" id="ARBA00049360"/>
    </source>
</evidence>
<evidence type="ECO:0000256" key="3">
    <source>
        <dbReference type="ARBA" id="ARBA00009196"/>
    </source>
</evidence>
<dbReference type="Pfam" id="PF01163">
    <property type="entry name" value="RIO1"/>
    <property type="match status" value="1"/>
</dbReference>
<feature type="compositionally biased region" description="Acidic residues" evidence="25">
    <location>
        <begin position="32"/>
        <end position="46"/>
    </location>
</feature>
<sequence length="544" mass="62575">MDGQFDDAVEDTSEPIPQEKIEKEVYSSSSSEEIEDSSDDYDDDLSFEWTNMSGNFTKRYNTAMSGGPTNSHQSASQSKNTKESYQPLDKVLKNVLDLKMKTTKYEGPSNCFFSKSERKAEAERLRGKDKSERATSEQALDPRTRMIIFKLLGRGVIYNINGCISTGKEANVYHATGKDDFDIAVKIYKTSILVFKDRDKYVSGEFRFRHGYCKRNPRKMVKTWAEKEMRNLQRIHQSGILCPKPILLRSHVFLMEFIGKDGWPAPLLHEAVLTESKARVLYLDCILMMRTLYHECRLVHADLSEFNMLFHEGKIYLIDVSQSVEHDHPNALFFLRKDCTNVTDFFRKHSVCGLTVKELFDFVTDSSITDTNVDDYLDKAMAITAGRTLEEITQQDKVDEEVFKKIFIPRNLDEVVNFERDILNAKKGDTDQVYYQTVVGQKPDLSGPQKEPLLLEKQNDETCSAEESAENSDQTDDSGQDSDDENEDSGKNVEENIHHRSRNESPNSRKNRKKLVKEAKQKSRSQKVPKHVKKRKEKLAKTKR</sequence>
<evidence type="ECO:0000256" key="10">
    <source>
        <dbReference type="ARBA" id="ARBA00022723"/>
    </source>
</evidence>
<dbReference type="PANTHER" id="PTHR45723">
    <property type="entry name" value="SERINE/THREONINE-PROTEIN KINASE RIO1"/>
    <property type="match status" value="1"/>
</dbReference>
<keyword evidence="13" id="KW-0378">Hydrolase</keyword>
<evidence type="ECO:0000256" key="6">
    <source>
        <dbReference type="ARBA" id="ARBA00022490"/>
    </source>
</evidence>
<keyword evidence="9 21" id="KW-0808">Transferase</keyword>
<dbReference type="GO" id="GO:0005524">
    <property type="term" value="F:ATP binding"/>
    <property type="evidence" value="ECO:0007669"/>
    <property type="project" value="UniProtKB-KW"/>
</dbReference>
<feature type="compositionally biased region" description="Basic residues" evidence="25">
    <location>
        <begin position="522"/>
        <end position="544"/>
    </location>
</feature>
<dbReference type="InterPro" id="IPR011009">
    <property type="entry name" value="Kinase-like_dom_sf"/>
</dbReference>
<comment type="catalytic activity">
    <reaction evidence="16 21">
        <text>L-threonyl-[protein] + ATP = O-phospho-L-threonyl-[protein] + ADP + H(+)</text>
        <dbReference type="Rhea" id="RHEA:46608"/>
        <dbReference type="Rhea" id="RHEA-COMP:11060"/>
        <dbReference type="Rhea" id="RHEA-COMP:11605"/>
        <dbReference type="ChEBI" id="CHEBI:15378"/>
        <dbReference type="ChEBI" id="CHEBI:30013"/>
        <dbReference type="ChEBI" id="CHEBI:30616"/>
        <dbReference type="ChEBI" id="CHEBI:61977"/>
        <dbReference type="ChEBI" id="CHEBI:456216"/>
        <dbReference type="EC" id="2.7.11.1"/>
    </reaction>
</comment>
<organism evidence="27">
    <name type="scientific">Octopus bimaculoides</name>
    <name type="common">California two-spotted octopus</name>
    <dbReference type="NCBI Taxonomy" id="37653"/>
    <lineage>
        <taxon>Eukaryota</taxon>
        <taxon>Metazoa</taxon>
        <taxon>Spiralia</taxon>
        <taxon>Lophotrochozoa</taxon>
        <taxon>Mollusca</taxon>
        <taxon>Cephalopoda</taxon>
        <taxon>Coleoidea</taxon>
        <taxon>Octopodiformes</taxon>
        <taxon>Octopoda</taxon>
        <taxon>Incirrata</taxon>
        <taxon>Octopodidae</taxon>
        <taxon>Octopus</taxon>
    </lineage>
</organism>
<dbReference type="Gene3D" id="1.10.510.10">
    <property type="entry name" value="Transferase(Phosphotransferase) domain 1"/>
    <property type="match status" value="1"/>
</dbReference>
<evidence type="ECO:0000256" key="7">
    <source>
        <dbReference type="ARBA" id="ARBA00022517"/>
    </source>
</evidence>
<reference evidence="27" key="1">
    <citation type="submission" date="2015-07" db="EMBL/GenBank/DDBJ databases">
        <title>MeaNS - Measles Nucleotide Surveillance Program.</title>
        <authorList>
            <person name="Tran T."/>
            <person name="Druce J."/>
        </authorList>
    </citation>
    <scope>NUCLEOTIDE SEQUENCE</scope>
    <source>
        <strain evidence="27">UCB-OBI-ISO-001</strain>
        <tissue evidence="27">Gonad</tissue>
    </source>
</reference>
<dbReference type="STRING" id="37653.A0A0L8ICC8"/>
<comment type="similarity">
    <text evidence="3 21">Belongs to the protein kinase superfamily. RIO-type Ser/Thr kinase family.</text>
</comment>
<evidence type="ECO:0000313" key="27">
    <source>
        <dbReference type="EMBL" id="KOF99074.1"/>
    </source>
</evidence>
<evidence type="ECO:0000256" key="19">
    <source>
        <dbReference type="ARBA" id="ARBA00057025"/>
    </source>
</evidence>
<protein>
    <recommendedName>
        <fullName evidence="5 21">Serine/threonine-protein kinase RIO1</fullName>
        <ecNumber evidence="4 21">2.7.11.1</ecNumber>
    </recommendedName>
</protein>
<dbReference type="CDD" id="cd05147">
    <property type="entry name" value="RIO1_euk"/>
    <property type="match status" value="1"/>
</dbReference>
<keyword evidence="10" id="KW-0479">Metal-binding</keyword>
<evidence type="ECO:0000256" key="25">
    <source>
        <dbReference type="SAM" id="MobiDB-lite"/>
    </source>
</evidence>
<comment type="catalytic activity">
    <reaction evidence="17 21">
        <text>L-seryl-[protein] + ATP = O-phospho-L-seryl-[protein] + ADP + H(+)</text>
        <dbReference type="Rhea" id="RHEA:17989"/>
        <dbReference type="Rhea" id="RHEA-COMP:9863"/>
        <dbReference type="Rhea" id="RHEA-COMP:11604"/>
        <dbReference type="ChEBI" id="CHEBI:15378"/>
        <dbReference type="ChEBI" id="CHEBI:29999"/>
        <dbReference type="ChEBI" id="CHEBI:30616"/>
        <dbReference type="ChEBI" id="CHEBI:83421"/>
        <dbReference type="ChEBI" id="CHEBI:456216"/>
        <dbReference type="EC" id="2.7.11.1"/>
    </reaction>
</comment>
<dbReference type="GO" id="GO:0016887">
    <property type="term" value="F:ATP hydrolysis activity"/>
    <property type="evidence" value="ECO:0007669"/>
    <property type="project" value="RHEA"/>
</dbReference>
<dbReference type="SMART" id="SM00090">
    <property type="entry name" value="RIO"/>
    <property type="match status" value="1"/>
</dbReference>
<feature type="binding site" evidence="24">
    <location>
        <position position="319"/>
    </location>
    <ligand>
        <name>Mg(2+)</name>
        <dbReference type="ChEBI" id="CHEBI:18420"/>
    </ligand>
</feature>
<evidence type="ECO:0000256" key="11">
    <source>
        <dbReference type="ARBA" id="ARBA00022741"/>
    </source>
</evidence>
<dbReference type="FunFam" id="3.30.200.20:FF:000148">
    <property type="entry name" value="Serine/threonine-protein kinase RIO1"/>
    <property type="match status" value="1"/>
</dbReference>
<keyword evidence="8 21" id="KW-0723">Serine/threonine-protein kinase</keyword>
<feature type="compositionally biased region" description="Acidic residues" evidence="25">
    <location>
        <begin position="463"/>
        <end position="487"/>
    </location>
</feature>
<keyword evidence="11 21" id="KW-0547">Nucleotide-binding</keyword>
<name>A0A0L8ICC8_OCTBM</name>
<feature type="region of interest" description="Disordered" evidence="25">
    <location>
        <begin position="60"/>
        <end position="86"/>
    </location>
</feature>
<comment type="function">
    <text evidence="19">Involved in the final steps of cytoplasmic maturation of the 40S ribosomal subunit. Involved in processing of 18S-E pre-rRNA to the mature 18S rRNA. Required for the recycling of NOB1 and PNO1 from the late 40S precursor. The association with the very late 40S subunit intermediate may involve a translation-like checkpoint point cycle preceeding the binding to the 60S ribosomal subunit. Despite the protein kinase domain is proposed to act predominantly as an ATPase. The catalytic activity regulates its dynamic association with the 40S subunit. In addition to its role in ribosomal biogenesis acts as an adapter protein by recruiting NCL/nucleolin the to PRMT5 complex for its symmetrical methylation.</text>
</comment>
<keyword evidence="15" id="KW-0460">Magnesium</keyword>
<evidence type="ECO:0000256" key="17">
    <source>
        <dbReference type="ARBA" id="ARBA00048679"/>
    </source>
</evidence>
<proteinExistence type="inferred from homology"/>
<evidence type="ECO:0000256" key="4">
    <source>
        <dbReference type="ARBA" id="ARBA00012513"/>
    </source>
</evidence>
<dbReference type="GO" id="GO:0046872">
    <property type="term" value="F:metal ion binding"/>
    <property type="evidence" value="ECO:0007669"/>
    <property type="project" value="UniProtKB-KW"/>
</dbReference>
<evidence type="ECO:0000256" key="15">
    <source>
        <dbReference type="ARBA" id="ARBA00022842"/>
    </source>
</evidence>
<keyword evidence="14 21" id="KW-0067">ATP-binding</keyword>
<feature type="binding site" evidence="24">
    <location>
        <position position="307"/>
    </location>
    <ligand>
        <name>Mg(2+)</name>
        <dbReference type="ChEBI" id="CHEBI:18420"/>
    </ligand>
</feature>
<dbReference type="PIRSF" id="PIRSF038147">
    <property type="entry name" value="Ser/Thr_PK_RIO1"/>
    <property type="match status" value="1"/>
</dbReference>
<dbReference type="InterPro" id="IPR018934">
    <property type="entry name" value="RIO_dom"/>
</dbReference>
<feature type="region of interest" description="Disordered" evidence="25">
    <location>
        <begin position="1"/>
        <end position="48"/>
    </location>
</feature>
<evidence type="ECO:0000256" key="9">
    <source>
        <dbReference type="ARBA" id="ARBA00022679"/>
    </source>
</evidence>
<dbReference type="GO" id="GO:0004674">
    <property type="term" value="F:protein serine/threonine kinase activity"/>
    <property type="evidence" value="ECO:0007669"/>
    <property type="project" value="UniProtKB-KW"/>
</dbReference>
<keyword evidence="6" id="KW-0963">Cytoplasm</keyword>
<dbReference type="OMA" id="HPMSLDF"/>
<feature type="binding site" evidence="23">
    <location>
        <position position="258"/>
    </location>
    <ligand>
        <name>ATP</name>
        <dbReference type="ChEBI" id="CHEBI:30616"/>
    </ligand>
</feature>
<evidence type="ECO:0000256" key="5">
    <source>
        <dbReference type="ARBA" id="ARBA00016038"/>
    </source>
</evidence>
<feature type="active site" description="4-aspartylphosphate intermediate" evidence="22">
    <location>
        <position position="319"/>
    </location>
</feature>
<keyword evidence="7" id="KW-0690">Ribosome biogenesis</keyword>
<accession>A0A0L8ICC8</accession>
<comment type="catalytic activity">
    <reaction evidence="18">
        <text>ATP + H2O = ADP + phosphate + H(+)</text>
        <dbReference type="Rhea" id="RHEA:13065"/>
        <dbReference type="ChEBI" id="CHEBI:15377"/>
        <dbReference type="ChEBI" id="CHEBI:15378"/>
        <dbReference type="ChEBI" id="CHEBI:30616"/>
        <dbReference type="ChEBI" id="CHEBI:43474"/>
        <dbReference type="ChEBI" id="CHEBI:456216"/>
    </reaction>
</comment>
<dbReference type="InterPro" id="IPR018935">
    <property type="entry name" value="RIO_kinase_CS"/>
</dbReference>
<feature type="compositionally biased region" description="Acidic residues" evidence="25">
    <location>
        <begin position="1"/>
        <end position="13"/>
    </location>
</feature>
<evidence type="ECO:0000256" key="22">
    <source>
        <dbReference type="PIRSR" id="PIRSR038147-1"/>
    </source>
</evidence>
<keyword evidence="12 21" id="KW-0418">Kinase</keyword>
<feature type="compositionally biased region" description="Basic and acidic residues" evidence="25">
    <location>
        <begin position="488"/>
        <end position="498"/>
    </location>
</feature>
<dbReference type="GO" id="GO:0106310">
    <property type="term" value="F:protein serine kinase activity"/>
    <property type="evidence" value="ECO:0007669"/>
    <property type="project" value="RHEA"/>
</dbReference>
<evidence type="ECO:0000256" key="16">
    <source>
        <dbReference type="ARBA" id="ARBA00047899"/>
    </source>
</evidence>
<evidence type="ECO:0000256" key="2">
    <source>
        <dbReference type="ARBA" id="ARBA00004496"/>
    </source>
</evidence>
<dbReference type="InterPro" id="IPR017407">
    <property type="entry name" value="Ser/Thr_kinase_Rio1"/>
</dbReference>
<dbReference type="SUPFAM" id="SSF56112">
    <property type="entry name" value="Protein kinase-like (PK-like)"/>
    <property type="match status" value="1"/>
</dbReference>
<evidence type="ECO:0000256" key="23">
    <source>
        <dbReference type="PIRSR" id="PIRSR038147-2"/>
    </source>
</evidence>
<dbReference type="GO" id="GO:0042254">
    <property type="term" value="P:ribosome biogenesis"/>
    <property type="evidence" value="ECO:0007669"/>
    <property type="project" value="UniProtKB-KW"/>
</dbReference>
<comment type="subunit">
    <text evidence="20">Associates with the precursor of the 40S ribosome subunit. Interacts (via its N-terminus) with PRMT5 (via its N-terminus). Interacts with WDR77. Found in a PRMT5 complex composed of PRMT5, WDR77 and RIOK1. Interacts (via its C-terminus) with NCL; this interaction targets NCL for PRTM5 methylation.</text>
</comment>
<dbReference type="EMBL" id="KQ416030">
    <property type="protein sequence ID" value="KOF99074.1"/>
    <property type="molecule type" value="Genomic_DNA"/>
</dbReference>
<comment type="cofactor">
    <cofactor evidence="1 24">
        <name>Mg(2+)</name>
        <dbReference type="ChEBI" id="CHEBI:18420"/>
    </cofactor>
</comment>
<evidence type="ECO:0000256" key="20">
    <source>
        <dbReference type="ARBA" id="ARBA00063876"/>
    </source>
</evidence>
<dbReference type="OrthoDB" id="205248at2759"/>
<evidence type="ECO:0000256" key="1">
    <source>
        <dbReference type="ARBA" id="ARBA00001946"/>
    </source>
</evidence>
<feature type="region of interest" description="Disordered" evidence="25">
    <location>
        <begin position="459"/>
        <end position="544"/>
    </location>
</feature>
<evidence type="ECO:0000256" key="14">
    <source>
        <dbReference type="ARBA" id="ARBA00022840"/>
    </source>
</evidence>
<dbReference type="AlphaFoldDB" id="A0A0L8ICC8"/>
<dbReference type="GO" id="GO:0005737">
    <property type="term" value="C:cytoplasm"/>
    <property type="evidence" value="ECO:0007669"/>
    <property type="project" value="UniProtKB-SubCell"/>
</dbReference>
<dbReference type="InterPro" id="IPR000687">
    <property type="entry name" value="RIO_kinase"/>
</dbReference>
<evidence type="ECO:0000256" key="24">
    <source>
        <dbReference type="PIRSR" id="PIRSR038147-3"/>
    </source>
</evidence>
<feature type="compositionally biased region" description="Polar residues" evidence="25">
    <location>
        <begin position="60"/>
        <end position="79"/>
    </location>
</feature>
<dbReference type="EC" id="2.7.11.1" evidence="4 21"/>
<dbReference type="KEGG" id="obi:106874736"/>
<evidence type="ECO:0000256" key="8">
    <source>
        <dbReference type="ARBA" id="ARBA00022527"/>
    </source>
</evidence>
<comment type="subcellular location">
    <subcellularLocation>
        <location evidence="2">Cytoplasm</location>
    </subcellularLocation>
</comment>
<feature type="binding site" evidence="23">
    <location>
        <position position="186"/>
    </location>
    <ligand>
        <name>ATP</name>
        <dbReference type="ChEBI" id="CHEBI:30616"/>
    </ligand>
</feature>
<evidence type="ECO:0000259" key="26">
    <source>
        <dbReference type="SMART" id="SM00090"/>
    </source>
</evidence>
<dbReference type="FunFam" id="1.10.510.10:FF:000232">
    <property type="entry name" value="Serine/threonine-protein kinase RIO1"/>
    <property type="match status" value="1"/>
</dbReference>
<evidence type="ECO:0000256" key="13">
    <source>
        <dbReference type="ARBA" id="ARBA00022801"/>
    </source>
</evidence>
<feature type="domain" description="RIO kinase" evidence="26">
    <location>
        <begin position="129"/>
        <end position="365"/>
    </location>
</feature>
<evidence type="ECO:0000256" key="12">
    <source>
        <dbReference type="ARBA" id="ARBA00022777"/>
    </source>
</evidence>
<dbReference type="PROSITE" id="PS01245">
    <property type="entry name" value="RIO1"/>
    <property type="match status" value="1"/>
</dbReference>
<dbReference type="InterPro" id="IPR051272">
    <property type="entry name" value="RIO-type_Ser/Thr_kinase"/>
</dbReference>
<gene>
    <name evidence="27" type="ORF">OCBIM_22020589mg</name>
</gene>
<evidence type="ECO:0000256" key="21">
    <source>
        <dbReference type="PIRNR" id="PIRNR038147"/>
    </source>
</evidence>
<feature type="active site" description="Proton acceptor" evidence="22">
    <location>
        <position position="302"/>
    </location>
</feature>